<feature type="signal peptide" evidence="1">
    <location>
        <begin position="1"/>
        <end position="29"/>
    </location>
</feature>
<reference evidence="3" key="1">
    <citation type="submission" date="2021-08" db="EMBL/GenBank/DDBJ databases">
        <title>Genome of a novel bacterium of the phylum Verrucomicrobia, Oleiharenicola sp. KSB-15.</title>
        <authorList>
            <person name="Chung J.-H."/>
            <person name="Ahn J.-H."/>
            <person name="Yoon Y."/>
            <person name="Kim D.-Y."/>
            <person name="An S.-H."/>
            <person name="Park I."/>
            <person name="Yeon J."/>
        </authorList>
    </citation>
    <scope>NUCLEOTIDE SEQUENCE</scope>
    <source>
        <strain evidence="3">KSB-15</strain>
    </source>
</reference>
<feature type="chain" id="PRO_5034392994" evidence="1">
    <location>
        <begin position="30"/>
        <end position="216"/>
    </location>
</feature>
<evidence type="ECO:0000256" key="1">
    <source>
        <dbReference type="SAM" id="SignalP"/>
    </source>
</evidence>
<dbReference type="Pfam" id="PF07589">
    <property type="entry name" value="PEP-CTERM"/>
    <property type="match status" value="1"/>
</dbReference>
<proteinExistence type="predicted"/>
<evidence type="ECO:0000259" key="2">
    <source>
        <dbReference type="Pfam" id="PF07589"/>
    </source>
</evidence>
<evidence type="ECO:0000313" key="4">
    <source>
        <dbReference type="Proteomes" id="UP000825051"/>
    </source>
</evidence>
<feature type="domain" description="Ice-binding protein C-terminal" evidence="2">
    <location>
        <begin position="186"/>
        <end position="210"/>
    </location>
</feature>
<dbReference type="AlphaFoldDB" id="A0A8F9TXT2"/>
<protein>
    <submittedName>
        <fullName evidence="3">PEP-CTERM sorting domain-containing protein</fullName>
    </submittedName>
</protein>
<dbReference type="KEGG" id="ole:K0B96_04960"/>
<dbReference type="Proteomes" id="UP000825051">
    <property type="component" value="Chromosome"/>
</dbReference>
<keyword evidence="4" id="KW-1185">Reference proteome</keyword>
<evidence type="ECO:0000313" key="3">
    <source>
        <dbReference type="EMBL" id="QYM79971.1"/>
    </source>
</evidence>
<sequence>MPSPPFMLPTSFSFRASLLLCLLAVSASAQTVLNYTATGGLISGSLNGTAFTDATWTATATADPATRVYTGGEVPEWDIDALVSLTIADASNTFTVSLTGWTIFSIDYTAYFGEAHGASGFYSDAGAIYIDSANGFLSLDGPNGFTGTSGFDDQGHSPYATSGGDLIIANSSNTQGGAFSVSAASPIPEPATWSALVGASVLGLAFHLRRRRLRRA</sequence>
<keyword evidence="1" id="KW-0732">Signal</keyword>
<name>A0A8F9TXT2_9BACT</name>
<dbReference type="InterPro" id="IPR013424">
    <property type="entry name" value="Ice-binding_C"/>
</dbReference>
<gene>
    <name evidence="3" type="ORF">K0B96_04960</name>
</gene>
<dbReference type="EMBL" id="CP080507">
    <property type="protein sequence ID" value="QYM79971.1"/>
    <property type="molecule type" value="Genomic_DNA"/>
</dbReference>
<organism evidence="3 4">
    <name type="scientific">Horticoccus luteus</name>
    <dbReference type="NCBI Taxonomy" id="2862869"/>
    <lineage>
        <taxon>Bacteria</taxon>
        <taxon>Pseudomonadati</taxon>
        <taxon>Verrucomicrobiota</taxon>
        <taxon>Opitutia</taxon>
        <taxon>Opitutales</taxon>
        <taxon>Opitutaceae</taxon>
        <taxon>Horticoccus</taxon>
    </lineage>
</organism>
<accession>A0A8F9TXT2</accession>